<gene>
    <name evidence="1" type="ORF">NMA510612_0246</name>
</gene>
<dbReference type="AlphaFoldDB" id="X5F5V9"/>
<sequence length="38" mass="4639">MLNHIFTRFGWHKRMMCLLKNLCLPLKKPHFTEKRGLV</sequence>
<name>X5F5V9_NEIME</name>
<accession>X5F5V9</accession>
<reference evidence="2" key="2">
    <citation type="submission" date="2014-02" db="EMBL/GenBank/DDBJ databases">
        <title>Complete Genome Sequence of Neisseria meningitides, serogroup A strain 510612.</title>
        <authorList>
            <person name="Zhang X."/>
            <person name="Zhang Y."/>
            <person name="Yang J."/>
            <person name="Zhu Y."/>
            <person name="Jin Q."/>
        </authorList>
    </citation>
    <scope>NUCLEOTIDE SEQUENCE</scope>
    <source>
        <strain evidence="2">NMA510612</strain>
    </source>
</reference>
<reference evidence="1 2" key="1">
    <citation type="journal article" date="2014" name="Genome Announc.">
        <title>Complete Genome Sequence of Neisseria meningitidis Serogroup A Strain NMA510612, Isolated from a Patient with Bacterial Meningitis in China.</title>
        <authorList>
            <person name="Zhang Y."/>
            <person name="Yang J."/>
            <person name="Xu L."/>
            <person name="Zhu Y."/>
            <person name="Liu B."/>
            <person name="Shao Z."/>
            <person name="Zhang X."/>
            <person name="Jin Q."/>
        </authorList>
    </citation>
    <scope>NUCLEOTIDE SEQUENCE [LARGE SCALE GENOMIC DNA]</scope>
    <source>
        <strain evidence="2">NMA510612</strain>
    </source>
</reference>
<evidence type="ECO:0000313" key="1">
    <source>
        <dbReference type="EMBL" id="AHW74563.1"/>
    </source>
</evidence>
<dbReference type="KEGG" id="nmx:NMA510612_0246"/>
<evidence type="ECO:0000313" key="2">
    <source>
        <dbReference type="Proteomes" id="UP000023582"/>
    </source>
</evidence>
<dbReference type="Proteomes" id="UP000023582">
    <property type="component" value="Chromosome"/>
</dbReference>
<dbReference type="EMBL" id="CP007524">
    <property type="protein sequence ID" value="AHW74563.1"/>
    <property type="molecule type" value="Genomic_DNA"/>
</dbReference>
<organism evidence="1 2">
    <name type="scientific">Neisseria meningitidis</name>
    <dbReference type="NCBI Taxonomy" id="487"/>
    <lineage>
        <taxon>Bacteria</taxon>
        <taxon>Pseudomonadati</taxon>
        <taxon>Pseudomonadota</taxon>
        <taxon>Betaproteobacteria</taxon>
        <taxon>Neisseriales</taxon>
        <taxon>Neisseriaceae</taxon>
        <taxon>Neisseria</taxon>
    </lineage>
</organism>
<proteinExistence type="predicted"/>
<protein>
    <submittedName>
        <fullName evidence="1">Uncharacterized protein</fullName>
    </submittedName>
</protein>